<evidence type="ECO:0000256" key="1">
    <source>
        <dbReference type="SAM" id="MobiDB-lite"/>
    </source>
</evidence>
<gene>
    <name evidence="2" type="ORF">GCM10010346_18270</name>
</gene>
<name>A0ABQ3DKE3_9ACTN</name>
<proteinExistence type="predicted"/>
<evidence type="ECO:0000313" key="2">
    <source>
        <dbReference type="EMBL" id="GHA95991.1"/>
    </source>
</evidence>
<reference evidence="3" key="1">
    <citation type="journal article" date="2019" name="Int. J. Syst. Evol. Microbiol.">
        <title>The Global Catalogue of Microorganisms (GCM) 10K type strain sequencing project: providing services to taxonomists for standard genome sequencing and annotation.</title>
        <authorList>
            <consortium name="The Broad Institute Genomics Platform"/>
            <consortium name="The Broad Institute Genome Sequencing Center for Infectious Disease"/>
            <person name="Wu L."/>
            <person name="Ma J."/>
        </authorList>
    </citation>
    <scope>NUCLEOTIDE SEQUENCE [LARGE SCALE GENOMIC DNA]</scope>
    <source>
        <strain evidence="3">JCM 4737</strain>
    </source>
</reference>
<evidence type="ECO:0000313" key="3">
    <source>
        <dbReference type="Proteomes" id="UP000599437"/>
    </source>
</evidence>
<sequence>MDSNASRTPAAPLPPPTTADAWSALVADWDSLRHGYHLGDKDEAVLRCVHSLGADVTGPHSLAWTLGLVVLSPYVGWGSPGPGIEAPVKDVLAAVALAHEGHACAHERHPYEPFEEDMDLYLDRLPGALEVLTDPEPGRSGGLDLQDDEDEHDSSANEDSALTGPELLERWHCPRNLAGFAGVALDYIGG</sequence>
<feature type="region of interest" description="Disordered" evidence="1">
    <location>
        <begin position="131"/>
        <end position="163"/>
    </location>
</feature>
<protein>
    <submittedName>
        <fullName evidence="2">Uncharacterized protein</fullName>
    </submittedName>
</protein>
<comment type="caution">
    <text evidence="2">The sequence shown here is derived from an EMBL/GenBank/DDBJ whole genome shotgun (WGS) entry which is preliminary data.</text>
</comment>
<dbReference type="RefSeq" id="WP_189714962.1">
    <property type="nucleotide sequence ID" value="NZ_BMVO01000004.1"/>
</dbReference>
<keyword evidence="3" id="KW-1185">Reference proteome</keyword>
<dbReference type="EMBL" id="BMVO01000004">
    <property type="protein sequence ID" value="GHA95991.1"/>
    <property type="molecule type" value="Genomic_DNA"/>
</dbReference>
<accession>A0ABQ3DKE3</accession>
<organism evidence="2 3">
    <name type="scientific">Streptomyces chryseus</name>
    <dbReference type="NCBI Taxonomy" id="68186"/>
    <lineage>
        <taxon>Bacteria</taxon>
        <taxon>Bacillati</taxon>
        <taxon>Actinomycetota</taxon>
        <taxon>Actinomycetes</taxon>
        <taxon>Kitasatosporales</taxon>
        <taxon>Streptomycetaceae</taxon>
        <taxon>Streptomyces</taxon>
    </lineage>
</organism>
<dbReference type="Proteomes" id="UP000599437">
    <property type="component" value="Unassembled WGS sequence"/>
</dbReference>